<dbReference type="GO" id="GO:0033567">
    <property type="term" value="P:DNA replication, Okazaki fragment processing"/>
    <property type="evidence" value="ECO:0007669"/>
    <property type="project" value="InterPro"/>
</dbReference>
<gene>
    <name evidence="7" type="ORF">CLV39_1071</name>
</gene>
<evidence type="ECO:0000256" key="2">
    <source>
        <dbReference type="ARBA" id="ARBA00022801"/>
    </source>
</evidence>
<dbReference type="InterPro" id="IPR008918">
    <property type="entry name" value="HhH2"/>
</dbReference>
<reference evidence="7 8" key="1">
    <citation type="submission" date="2018-10" db="EMBL/GenBank/DDBJ databases">
        <title>Genomic Encyclopedia of Archaeal and Bacterial Type Strains, Phase II (KMG-II): from individual species to whole genera.</title>
        <authorList>
            <person name="Goeker M."/>
        </authorList>
    </citation>
    <scope>NUCLEOTIDE SEQUENCE [LARGE SCALE GENOMIC DNA]</scope>
    <source>
        <strain evidence="7 8">VM1</strain>
    </source>
</reference>
<dbReference type="Gene3D" id="3.40.50.1010">
    <property type="entry name" value="5'-nuclease"/>
    <property type="match status" value="1"/>
</dbReference>
<protein>
    <submittedName>
        <fullName evidence="7">DNA polymerase-1</fullName>
    </submittedName>
</protein>
<comment type="caution">
    <text evidence="7">The sequence shown here is derived from an EMBL/GenBank/DDBJ whole genome shotgun (WGS) entry which is preliminary data.</text>
</comment>
<dbReference type="PANTHER" id="PTHR42646:SF2">
    <property type="entry name" value="5'-3' EXONUCLEASE FAMILY PROTEIN"/>
    <property type="match status" value="1"/>
</dbReference>
<evidence type="ECO:0000313" key="8">
    <source>
        <dbReference type="Proteomes" id="UP000280842"/>
    </source>
</evidence>
<evidence type="ECO:0000259" key="6">
    <source>
        <dbReference type="SMART" id="SM00475"/>
    </source>
</evidence>
<dbReference type="RefSeq" id="WP_121923196.1">
    <property type="nucleotide sequence ID" value="NZ_REFO01000012.1"/>
</dbReference>
<keyword evidence="5" id="KW-0175">Coiled coil</keyword>
<dbReference type="OrthoDB" id="9806424at2"/>
<dbReference type="GO" id="GO:0008409">
    <property type="term" value="F:5'-3' exonuclease activity"/>
    <property type="evidence" value="ECO:0007669"/>
    <property type="project" value="InterPro"/>
</dbReference>
<dbReference type="PANTHER" id="PTHR42646">
    <property type="entry name" value="FLAP ENDONUCLEASE XNI"/>
    <property type="match status" value="1"/>
</dbReference>
<evidence type="ECO:0000256" key="1">
    <source>
        <dbReference type="ARBA" id="ARBA00022722"/>
    </source>
</evidence>
<evidence type="ECO:0000256" key="4">
    <source>
        <dbReference type="ARBA" id="ARBA00023125"/>
    </source>
</evidence>
<dbReference type="InterPro" id="IPR020046">
    <property type="entry name" value="5-3_exonucl_a-hlix_arch_N"/>
</dbReference>
<keyword evidence="8" id="KW-1185">Reference proteome</keyword>
<evidence type="ECO:0000256" key="5">
    <source>
        <dbReference type="SAM" id="Coils"/>
    </source>
</evidence>
<dbReference type="FunFam" id="1.10.150.20:FF:000003">
    <property type="entry name" value="DNA polymerase I"/>
    <property type="match status" value="1"/>
</dbReference>
<dbReference type="CDD" id="cd09898">
    <property type="entry name" value="H3TH_53EXO"/>
    <property type="match status" value="1"/>
</dbReference>
<keyword evidence="1" id="KW-0540">Nuclease</keyword>
<feature type="coiled-coil region" evidence="5">
    <location>
        <begin position="250"/>
        <end position="292"/>
    </location>
</feature>
<evidence type="ECO:0000313" key="7">
    <source>
        <dbReference type="EMBL" id="RMA96060.1"/>
    </source>
</evidence>
<dbReference type="SUPFAM" id="SSF88723">
    <property type="entry name" value="PIN domain-like"/>
    <property type="match status" value="1"/>
</dbReference>
<dbReference type="SUPFAM" id="SSF47807">
    <property type="entry name" value="5' to 3' exonuclease, C-terminal subdomain"/>
    <property type="match status" value="1"/>
</dbReference>
<dbReference type="EMBL" id="REFO01000012">
    <property type="protein sequence ID" value="RMA96060.1"/>
    <property type="molecule type" value="Genomic_DNA"/>
</dbReference>
<name>A0A3M0BFH2_9AQUI</name>
<dbReference type="AlphaFoldDB" id="A0A3M0BFH2"/>
<dbReference type="Pfam" id="PF01367">
    <property type="entry name" value="5_3_exonuc"/>
    <property type="match status" value="1"/>
</dbReference>
<organism evidence="7 8">
    <name type="scientific">Hydrogenothermus marinus</name>
    <dbReference type="NCBI Taxonomy" id="133270"/>
    <lineage>
        <taxon>Bacteria</taxon>
        <taxon>Pseudomonadati</taxon>
        <taxon>Aquificota</taxon>
        <taxon>Aquificia</taxon>
        <taxon>Aquificales</taxon>
        <taxon>Hydrogenothermaceae</taxon>
        <taxon>Hydrogenothermus</taxon>
    </lineage>
</organism>
<dbReference type="GO" id="GO:0003677">
    <property type="term" value="F:DNA binding"/>
    <property type="evidence" value="ECO:0007669"/>
    <property type="project" value="UniProtKB-KW"/>
</dbReference>
<sequence>MKKIALVDGSSYIYRAFYALPPLTAPDGRPTGAIYGFLRMILKLINDLNPEYIAVIFDKGKITFRTKQYEDYKATRKETPDELKQQIPEIKRLLKLFGIKVLEKEGFEADDIIATLAKKAKNKGFKVYVVTPDKDMMQLVSENIYLLNPVSNIIFDKEKVKEKYGVYPEQFIDYQALVGDTVDNIIGVKGVGPKTASKLLNQYGNIENILNHLDELSPKLQKAFQEAIDRLEKNRFLVKLDDNVPLDIEIENLKREKIDWESLIKEFEKLGFKSLLKEIGNKEQKYEKKEKSQRTLF</sequence>
<dbReference type="FunFam" id="3.40.50.1010:FF:000001">
    <property type="entry name" value="DNA polymerase I"/>
    <property type="match status" value="1"/>
</dbReference>
<accession>A0A3M0BFH2</accession>
<dbReference type="CDD" id="cd09859">
    <property type="entry name" value="PIN_53EXO"/>
    <property type="match status" value="1"/>
</dbReference>
<dbReference type="InterPro" id="IPR002421">
    <property type="entry name" value="5-3_exonuclease"/>
</dbReference>
<dbReference type="SMART" id="SM00279">
    <property type="entry name" value="HhH2"/>
    <property type="match status" value="1"/>
</dbReference>
<keyword evidence="2" id="KW-0378">Hydrolase</keyword>
<keyword evidence="3" id="KW-0269">Exonuclease</keyword>
<dbReference type="InterPro" id="IPR038969">
    <property type="entry name" value="FEN"/>
</dbReference>
<feature type="domain" description="5'-3' exonuclease" evidence="6">
    <location>
        <begin position="2"/>
        <end position="256"/>
    </location>
</feature>
<dbReference type="Proteomes" id="UP000280842">
    <property type="component" value="Unassembled WGS sequence"/>
</dbReference>
<keyword evidence="4" id="KW-0238">DNA-binding</keyword>
<dbReference type="Gene3D" id="1.10.150.20">
    <property type="entry name" value="5' to 3' exonuclease, C-terminal subdomain"/>
    <property type="match status" value="1"/>
</dbReference>
<evidence type="ECO:0000256" key="3">
    <source>
        <dbReference type="ARBA" id="ARBA00022839"/>
    </source>
</evidence>
<dbReference type="GO" id="GO:0017108">
    <property type="term" value="F:5'-flap endonuclease activity"/>
    <property type="evidence" value="ECO:0007669"/>
    <property type="project" value="InterPro"/>
</dbReference>
<dbReference type="InterPro" id="IPR036279">
    <property type="entry name" value="5-3_exonuclease_C_sf"/>
</dbReference>
<dbReference type="InterPro" id="IPR029060">
    <property type="entry name" value="PIN-like_dom_sf"/>
</dbReference>
<dbReference type="SMART" id="SM00475">
    <property type="entry name" value="53EXOc"/>
    <property type="match status" value="1"/>
</dbReference>
<dbReference type="Pfam" id="PF02739">
    <property type="entry name" value="5_3_exonuc_N"/>
    <property type="match status" value="1"/>
</dbReference>
<dbReference type="InterPro" id="IPR020045">
    <property type="entry name" value="DNA_polI_H3TH"/>
</dbReference>
<proteinExistence type="predicted"/>